<dbReference type="RefSeq" id="WP_306884662.1">
    <property type="nucleotide sequence ID" value="NZ_JAUSUL010000001.1"/>
</dbReference>
<comment type="caution">
    <text evidence="1">The sequence shown here is derived from an EMBL/GenBank/DDBJ whole genome shotgun (WGS) entry which is preliminary data.</text>
</comment>
<evidence type="ECO:0000313" key="1">
    <source>
        <dbReference type="EMBL" id="MDQ0314876.1"/>
    </source>
</evidence>
<organism evidence="1 2">
    <name type="scientific">Amorphus orientalis</name>
    <dbReference type="NCBI Taxonomy" id="649198"/>
    <lineage>
        <taxon>Bacteria</taxon>
        <taxon>Pseudomonadati</taxon>
        <taxon>Pseudomonadota</taxon>
        <taxon>Alphaproteobacteria</taxon>
        <taxon>Hyphomicrobiales</taxon>
        <taxon>Amorphaceae</taxon>
        <taxon>Amorphus</taxon>
    </lineage>
</organism>
<proteinExistence type="predicted"/>
<dbReference type="EMBL" id="JAUSUL010000001">
    <property type="protein sequence ID" value="MDQ0314876.1"/>
    <property type="molecule type" value="Genomic_DNA"/>
</dbReference>
<keyword evidence="2" id="KW-1185">Reference proteome</keyword>
<reference evidence="1" key="1">
    <citation type="submission" date="2023-07" db="EMBL/GenBank/DDBJ databases">
        <title>Genomic Encyclopedia of Type Strains, Phase IV (KMG-IV): sequencing the most valuable type-strain genomes for metagenomic binning, comparative biology and taxonomic classification.</title>
        <authorList>
            <person name="Goeker M."/>
        </authorList>
    </citation>
    <scope>NUCLEOTIDE SEQUENCE</scope>
    <source>
        <strain evidence="1">DSM 21202</strain>
    </source>
</reference>
<accession>A0AAE4AR67</accession>
<protein>
    <submittedName>
        <fullName evidence="1">Uncharacterized protein</fullName>
    </submittedName>
</protein>
<name>A0AAE4AR67_9HYPH</name>
<evidence type="ECO:0000313" key="2">
    <source>
        <dbReference type="Proteomes" id="UP001229244"/>
    </source>
</evidence>
<dbReference type="AlphaFoldDB" id="A0AAE4AR67"/>
<sequence length="62" mass="6662">MPPDSADMITNATYLAEKTRELRDLAAASGQELLAYLLDIAHDESVARLSEAKRSSAPSADN</sequence>
<dbReference type="Proteomes" id="UP001229244">
    <property type="component" value="Unassembled WGS sequence"/>
</dbReference>
<gene>
    <name evidence="1" type="ORF">J2S73_001313</name>
</gene>